<reference evidence="2 5" key="2">
    <citation type="journal article" date="2019" name="Int. J. Syst. Evol. Microbiol.">
        <title>The Global Catalogue of Microorganisms (GCM) 10K type strain sequencing project: providing services to taxonomists for standard genome sequencing and annotation.</title>
        <authorList>
            <consortium name="The Broad Institute Genomics Platform"/>
            <consortium name="The Broad Institute Genome Sequencing Center for Infectious Disease"/>
            <person name="Wu L."/>
            <person name="Ma J."/>
        </authorList>
    </citation>
    <scope>NUCLEOTIDE SEQUENCE [LARGE SCALE GENOMIC DNA]</scope>
    <source>
        <strain evidence="2 5">JCM 10664</strain>
    </source>
</reference>
<evidence type="ECO:0000313" key="3">
    <source>
        <dbReference type="EMBL" id="GGI89388.1"/>
    </source>
</evidence>
<name>A0A917JVU3_9PSEU</name>
<evidence type="ECO:0008006" key="6">
    <source>
        <dbReference type="Google" id="ProtNLM"/>
    </source>
</evidence>
<dbReference type="AlphaFoldDB" id="A0A917JVU3"/>
<feature type="transmembrane region" description="Helical" evidence="1">
    <location>
        <begin position="80"/>
        <end position="97"/>
    </location>
</feature>
<dbReference type="EMBL" id="BAAAHC010000013">
    <property type="protein sequence ID" value="GAA0531092.1"/>
    <property type="molecule type" value="Genomic_DNA"/>
</dbReference>
<accession>A0A917JVU3</accession>
<proteinExistence type="predicted"/>
<evidence type="ECO:0000313" key="4">
    <source>
        <dbReference type="Proteomes" id="UP000597989"/>
    </source>
</evidence>
<reference evidence="3" key="3">
    <citation type="submission" date="2020-09" db="EMBL/GenBank/DDBJ databases">
        <authorList>
            <person name="Sun Q."/>
            <person name="Zhou Y."/>
        </authorList>
    </citation>
    <scope>NUCLEOTIDE SEQUENCE</scope>
    <source>
        <strain evidence="3">CGMCC 4.7206</strain>
    </source>
</reference>
<evidence type="ECO:0000313" key="2">
    <source>
        <dbReference type="EMBL" id="GAA0531092.1"/>
    </source>
</evidence>
<dbReference type="Proteomes" id="UP001500220">
    <property type="component" value="Unassembled WGS sequence"/>
</dbReference>
<reference evidence="3 4" key="1">
    <citation type="journal article" date="2014" name="Int. J. Syst. Evol. Microbiol.">
        <title>Complete genome sequence of Corynebacterium casei LMG S-19264T (=DSM 44701T), isolated from a smear-ripened cheese.</title>
        <authorList>
            <consortium name="US DOE Joint Genome Institute (JGI-PGF)"/>
            <person name="Walter F."/>
            <person name="Albersmeier A."/>
            <person name="Kalinowski J."/>
            <person name="Ruckert C."/>
        </authorList>
    </citation>
    <scope>NUCLEOTIDE SEQUENCE [LARGE SCALE GENOMIC DNA]</scope>
    <source>
        <strain evidence="3 4">CGMCC 4.7206</strain>
    </source>
</reference>
<evidence type="ECO:0000313" key="5">
    <source>
        <dbReference type="Proteomes" id="UP001500220"/>
    </source>
</evidence>
<keyword evidence="1" id="KW-0812">Transmembrane</keyword>
<evidence type="ECO:0000256" key="1">
    <source>
        <dbReference type="SAM" id="Phobius"/>
    </source>
</evidence>
<keyword evidence="5" id="KW-1185">Reference proteome</keyword>
<keyword evidence="1" id="KW-1133">Transmembrane helix</keyword>
<comment type="caution">
    <text evidence="3">The sequence shown here is derived from an EMBL/GenBank/DDBJ whole genome shotgun (WGS) entry which is preliminary data.</text>
</comment>
<reference evidence="2" key="4">
    <citation type="submission" date="2023-12" db="EMBL/GenBank/DDBJ databases">
        <authorList>
            <person name="Sun Q."/>
            <person name="Inoue M."/>
        </authorList>
    </citation>
    <scope>NUCLEOTIDE SEQUENCE</scope>
    <source>
        <strain evidence="2">JCM 10664</strain>
    </source>
</reference>
<organism evidence="3 4">
    <name type="scientific">Saccharopolyspora thermophila</name>
    <dbReference type="NCBI Taxonomy" id="89367"/>
    <lineage>
        <taxon>Bacteria</taxon>
        <taxon>Bacillati</taxon>
        <taxon>Actinomycetota</taxon>
        <taxon>Actinomycetes</taxon>
        <taxon>Pseudonocardiales</taxon>
        <taxon>Pseudonocardiaceae</taxon>
        <taxon>Saccharopolyspora</taxon>
    </lineage>
</organism>
<sequence>MTTGQHRDIRQERAAELEAGAAGLQAEHDVTKQELIQTLDELMHRADIPERSRQAARNAVMRTQSRAERAVRQIATPPRLLSIALVFATSCAIAYALTRTLRRRRFIARHPLRALLR</sequence>
<dbReference type="Proteomes" id="UP000597989">
    <property type="component" value="Unassembled WGS sequence"/>
</dbReference>
<keyword evidence="1" id="KW-0472">Membrane</keyword>
<protein>
    <recommendedName>
        <fullName evidence="6">DUF3618 domain-containing protein</fullName>
    </recommendedName>
</protein>
<gene>
    <name evidence="2" type="ORF">GCM10009545_37020</name>
    <name evidence="3" type="ORF">GCM10011581_28060</name>
</gene>
<dbReference type="RefSeq" id="WP_188987808.1">
    <property type="nucleotide sequence ID" value="NZ_BAAAHC010000013.1"/>
</dbReference>
<dbReference type="EMBL" id="BMMT01000009">
    <property type="protein sequence ID" value="GGI89388.1"/>
    <property type="molecule type" value="Genomic_DNA"/>
</dbReference>